<organism evidence="1 2">
    <name type="scientific">Kuenenia stuttgartiensis</name>
    <dbReference type="NCBI Taxonomy" id="174633"/>
    <lineage>
        <taxon>Bacteria</taxon>
        <taxon>Pseudomonadati</taxon>
        <taxon>Planctomycetota</taxon>
        <taxon>Candidatus Brocadiia</taxon>
        <taxon>Candidatus Brocadiales</taxon>
        <taxon>Candidatus Brocadiaceae</taxon>
        <taxon>Candidatus Kuenenia</taxon>
    </lineage>
</organism>
<evidence type="ECO:0000313" key="1">
    <source>
        <dbReference type="EMBL" id="QII14267.1"/>
    </source>
</evidence>
<dbReference type="AlphaFoldDB" id="A0A6G7GYI3"/>
<evidence type="ECO:0000313" key="2">
    <source>
        <dbReference type="Proteomes" id="UP000501926"/>
    </source>
</evidence>
<dbReference type="EMBL" id="CP049055">
    <property type="protein sequence ID" value="QII14267.1"/>
    <property type="molecule type" value="Genomic_DNA"/>
</dbReference>
<accession>A0A6G7GYI3</accession>
<name>A0A6G7GYI3_KUEST</name>
<gene>
    <name evidence="1" type="ORF">KsCSTR_48900</name>
</gene>
<dbReference type="Proteomes" id="UP000501926">
    <property type="component" value="Chromosome"/>
</dbReference>
<sequence length="39" mass="4546">MYQVKYLIPFSALQTLIGEALKSQNKPGIKRMTDCFRKQ</sequence>
<proteinExistence type="predicted"/>
<protein>
    <submittedName>
        <fullName evidence="1">Uncharacterized protein</fullName>
    </submittedName>
</protein>
<reference evidence="1 2" key="1">
    <citation type="submission" date="2020-02" db="EMBL/GenBank/DDBJ databases">
        <title>Newly sequenced genome of strain CSTR1 showed variability in Candidatus Kuenenia stuttgartiensis genomes.</title>
        <authorList>
            <person name="Ding C."/>
            <person name="Adrian L."/>
        </authorList>
    </citation>
    <scope>NUCLEOTIDE SEQUENCE [LARGE SCALE GENOMIC DNA]</scope>
    <source>
        <strain evidence="1 2">CSTR1</strain>
    </source>
</reference>